<proteinExistence type="predicted"/>
<keyword evidence="4" id="KW-0812">Transmembrane</keyword>
<keyword evidence="8" id="KW-1185">Reference proteome</keyword>
<dbReference type="InterPro" id="IPR025202">
    <property type="entry name" value="PLD-like_dom"/>
</dbReference>
<dbReference type="GO" id="GO:0016787">
    <property type="term" value="F:hydrolase activity"/>
    <property type="evidence" value="ECO:0007669"/>
    <property type="project" value="UniProtKB-KW"/>
</dbReference>
<accession>A0ABD6CBP9</accession>
<keyword evidence="4" id="KW-1133">Transmembrane helix</keyword>
<feature type="domain" description="LTD" evidence="6">
    <location>
        <begin position="23"/>
        <end position="137"/>
    </location>
</feature>
<evidence type="ECO:0000256" key="2">
    <source>
        <dbReference type="ARBA" id="ARBA00022963"/>
    </source>
</evidence>
<reference evidence="7 8" key="1">
    <citation type="journal article" date="2019" name="Int. J. Syst. Evol. Microbiol.">
        <title>The Global Catalogue of Microorganisms (GCM) 10K type strain sequencing project: providing services to taxonomists for standard genome sequencing and annotation.</title>
        <authorList>
            <consortium name="The Broad Institute Genomics Platform"/>
            <consortium name="The Broad Institute Genome Sequencing Center for Infectious Disease"/>
            <person name="Wu L."/>
            <person name="Ma J."/>
        </authorList>
    </citation>
    <scope>NUCLEOTIDE SEQUENCE [LARGE SCALE GENOMIC DNA]</scope>
    <source>
        <strain evidence="7 8">CGMCC 1.12125</strain>
    </source>
</reference>
<dbReference type="SMART" id="SM00155">
    <property type="entry name" value="PLDc"/>
    <property type="match status" value="2"/>
</dbReference>
<dbReference type="AlphaFoldDB" id="A0ABD6CBP9"/>
<evidence type="ECO:0000313" key="7">
    <source>
        <dbReference type="EMBL" id="MFD1587279.1"/>
    </source>
</evidence>
<dbReference type="GO" id="GO:0016042">
    <property type="term" value="P:lipid catabolic process"/>
    <property type="evidence" value="ECO:0007669"/>
    <property type="project" value="UniProtKB-KW"/>
</dbReference>
<keyword evidence="2" id="KW-0442">Lipid degradation</keyword>
<dbReference type="InterPro" id="IPR001736">
    <property type="entry name" value="PLipase_D/transphosphatidylase"/>
</dbReference>
<dbReference type="PANTHER" id="PTHR43856:SF1">
    <property type="entry name" value="MITOCHONDRIAL CARDIOLIPIN HYDROLASE"/>
    <property type="match status" value="1"/>
</dbReference>
<dbReference type="EMBL" id="JBHUDJ010000003">
    <property type="protein sequence ID" value="MFD1587279.1"/>
    <property type="molecule type" value="Genomic_DNA"/>
</dbReference>
<dbReference type="PROSITE" id="PS50035">
    <property type="entry name" value="PLD"/>
    <property type="match status" value="1"/>
</dbReference>
<dbReference type="Gene3D" id="3.30.870.10">
    <property type="entry name" value="Endonuclease Chain A"/>
    <property type="match status" value="2"/>
</dbReference>
<organism evidence="7 8">
    <name type="scientific">Halorientalis brevis</name>
    <dbReference type="NCBI Taxonomy" id="1126241"/>
    <lineage>
        <taxon>Archaea</taxon>
        <taxon>Methanobacteriati</taxon>
        <taxon>Methanobacteriota</taxon>
        <taxon>Stenosarchaea group</taxon>
        <taxon>Halobacteria</taxon>
        <taxon>Halobacteriales</taxon>
        <taxon>Haloarculaceae</taxon>
        <taxon>Halorientalis</taxon>
    </lineage>
</organism>
<feature type="domain" description="PLD phosphodiesterase" evidence="5">
    <location>
        <begin position="452"/>
        <end position="479"/>
    </location>
</feature>
<dbReference type="PANTHER" id="PTHR43856">
    <property type="entry name" value="CARDIOLIPIN HYDROLASE"/>
    <property type="match status" value="1"/>
</dbReference>
<dbReference type="CDD" id="cd09128">
    <property type="entry name" value="PLDc_unchar1_2"/>
    <property type="match status" value="1"/>
</dbReference>
<protein>
    <submittedName>
        <fullName evidence="7">Phospholipase D-like domain-containing protein</fullName>
    </submittedName>
</protein>
<keyword evidence="1" id="KW-0378">Hydrolase</keyword>
<dbReference type="Proteomes" id="UP001597119">
    <property type="component" value="Unassembled WGS sequence"/>
</dbReference>
<name>A0ABD6CBP9_9EURY</name>
<dbReference type="PROSITE" id="PS51841">
    <property type="entry name" value="LTD"/>
    <property type="match status" value="1"/>
</dbReference>
<keyword evidence="3" id="KW-0443">Lipid metabolism</keyword>
<sequence length="554" mass="60254">MVSKTAALTAFALLTVLAIAGVTPASAHPADGNRTVRIAGVYPNPVADGDAGEFVVLQVDEPTSLRNWSLDDGERRVQLPDVTVQNHTVLSMAPNRTRNLTSRRVVHLTPGLQLANSGERLTLERGSTQVDSVRYTDAPEGERGRATARGLQWQSVGATNFPVVSGSGGQVRAFVLPDGSDVPAETIGTADDRIRLAGYTLTAQRIVDRLSNAANRGVDVQVLVDSSPVGGLTRREATALDRLVAEGVTVTVLGGDRARYEFHHAKYAVVDDRALVTTENWKAAGTGGHASRGWGVVVSDPRVVTGLAETFRADATWRDALPWPDYRQGRTFEPPQAPPANQTYPSRFDSRRVTAERIELLRAPDNAERRLVALIDNASESVRVEQMSIGGRRQPFLQAALRAARRGVRVRILLSSAWYVAEDNRRLIQWLNDRAAQENIPLKARMAAPRGRFEKIHAKGVVIDDEQVLVGSLNWNNHSARQNREVMLLLEGADVAEYYAAVFDADWQGGDWTLPLGLIGTLVVGLFVAVLLGRRIQFEAGDDARAGLGSGREV</sequence>
<dbReference type="Pfam" id="PF13091">
    <property type="entry name" value="PLDc_2"/>
    <property type="match status" value="2"/>
</dbReference>
<dbReference type="InterPro" id="IPR051406">
    <property type="entry name" value="PLD_domain"/>
</dbReference>
<evidence type="ECO:0000256" key="1">
    <source>
        <dbReference type="ARBA" id="ARBA00022801"/>
    </source>
</evidence>
<evidence type="ECO:0000259" key="5">
    <source>
        <dbReference type="PROSITE" id="PS50035"/>
    </source>
</evidence>
<evidence type="ECO:0000259" key="6">
    <source>
        <dbReference type="PROSITE" id="PS51841"/>
    </source>
</evidence>
<dbReference type="SUPFAM" id="SSF56024">
    <property type="entry name" value="Phospholipase D/nuclease"/>
    <property type="match status" value="2"/>
</dbReference>
<evidence type="ECO:0000256" key="4">
    <source>
        <dbReference type="SAM" id="Phobius"/>
    </source>
</evidence>
<keyword evidence="4" id="KW-0472">Membrane</keyword>
<gene>
    <name evidence="7" type="ORF">ACFR9U_09805</name>
</gene>
<evidence type="ECO:0000313" key="8">
    <source>
        <dbReference type="Proteomes" id="UP001597119"/>
    </source>
</evidence>
<evidence type="ECO:0000256" key="3">
    <source>
        <dbReference type="ARBA" id="ARBA00023098"/>
    </source>
</evidence>
<dbReference type="InterPro" id="IPR001322">
    <property type="entry name" value="Lamin_tail_dom"/>
</dbReference>
<dbReference type="RefSeq" id="WP_247374120.1">
    <property type="nucleotide sequence ID" value="NZ_JALLGV010000001.1"/>
</dbReference>
<feature type="transmembrane region" description="Helical" evidence="4">
    <location>
        <begin position="512"/>
        <end position="532"/>
    </location>
</feature>
<comment type="caution">
    <text evidence="7">The sequence shown here is derived from an EMBL/GenBank/DDBJ whole genome shotgun (WGS) entry which is preliminary data.</text>
</comment>